<feature type="region of interest" description="Disordered" evidence="1">
    <location>
        <begin position="475"/>
        <end position="494"/>
    </location>
</feature>
<dbReference type="Pfam" id="PF10544">
    <property type="entry name" value="T5orf172"/>
    <property type="match status" value="1"/>
</dbReference>
<protein>
    <recommendedName>
        <fullName evidence="2">Bacteriophage T5 Orf172 DNA-binding domain-containing protein</fullName>
    </recommendedName>
</protein>
<dbReference type="GeneID" id="70229207"/>
<evidence type="ECO:0000313" key="3">
    <source>
        <dbReference type="EMBL" id="KAH7255678.1"/>
    </source>
</evidence>
<name>A0A9P9HDR6_FUSRE</name>
<dbReference type="InterPro" id="IPR018306">
    <property type="entry name" value="Phage_T5_Orf172_DNA-bd"/>
</dbReference>
<dbReference type="AlphaFoldDB" id="A0A9P9HDR6"/>
<feature type="compositionally biased region" description="Polar residues" evidence="1">
    <location>
        <begin position="111"/>
        <end position="129"/>
    </location>
</feature>
<organism evidence="3 4">
    <name type="scientific">Fusarium redolens</name>
    <dbReference type="NCBI Taxonomy" id="48865"/>
    <lineage>
        <taxon>Eukaryota</taxon>
        <taxon>Fungi</taxon>
        <taxon>Dikarya</taxon>
        <taxon>Ascomycota</taxon>
        <taxon>Pezizomycotina</taxon>
        <taxon>Sordariomycetes</taxon>
        <taxon>Hypocreomycetidae</taxon>
        <taxon>Hypocreales</taxon>
        <taxon>Nectriaceae</taxon>
        <taxon>Fusarium</taxon>
        <taxon>Fusarium redolens species complex</taxon>
    </lineage>
</organism>
<evidence type="ECO:0000313" key="4">
    <source>
        <dbReference type="Proteomes" id="UP000720189"/>
    </source>
</evidence>
<keyword evidence="4" id="KW-1185">Reference proteome</keyword>
<reference evidence="3" key="1">
    <citation type="journal article" date="2021" name="Nat. Commun.">
        <title>Genetic determinants of endophytism in the Arabidopsis root mycobiome.</title>
        <authorList>
            <person name="Mesny F."/>
            <person name="Miyauchi S."/>
            <person name="Thiergart T."/>
            <person name="Pickel B."/>
            <person name="Atanasova L."/>
            <person name="Karlsson M."/>
            <person name="Huettel B."/>
            <person name="Barry K.W."/>
            <person name="Haridas S."/>
            <person name="Chen C."/>
            <person name="Bauer D."/>
            <person name="Andreopoulos W."/>
            <person name="Pangilinan J."/>
            <person name="LaButti K."/>
            <person name="Riley R."/>
            <person name="Lipzen A."/>
            <person name="Clum A."/>
            <person name="Drula E."/>
            <person name="Henrissat B."/>
            <person name="Kohler A."/>
            <person name="Grigoriev I.V."/>
            <person name="Martin F.M."/>
            <person name="Hacquard S."/>
        </authorList>
    </citation>
    <scope>NUCLEOTIDE SEQUENCE</scope>
    <source>
        <strain evidence="3">MPI-CAGE-AT-0023</strain>
    </source>
</reference>
<gene>
    <name evidence="3" type="ORF">BKA55DRAFT_688686</name>
</gene>
<feature type="region of interest" description="Disordered" evidence="1">
    <location>
        <begin position="111"/>
        <end position="163"/>
    </location>
</feature>
<dbReference type="EMBL" id="JAGMUX010000006">
    <property type="protein sequence ID" value="KAH7255678.1"/>
    <property type="molecule type" value="Genomic_DNA"/>
</dbReference>
<feature type="compositionally biased region" description="Acidic residues" evidence="1">
    <location>
        <begin position="253"/>
        <end position="267"/>
    </location>
</feature>
<dbReference type="OrthoDB" id="4719713at2759"/>
<evidence type="ECO:0000259" key="2">
    <source>
        <dbReference type="Pfam" id="PF10544"/>
    </source>
</evidence>
<dbReference type="RefSeq" id="XP_046051247.1">
    <property type="nucleotide sequence ID" value="XM_046199253.1"/>
</dbReference>
<comment type="caution">
    <text evidence="3">The sequence shown here is derived from an EMBL/GenBank/DDBJ whole genome shotgun (WGS) entry which is preliminary data.</text>
</comment>
<proteinExistence type="predicted"/>
<sequence>MAPLSEQPVFKELRTLVKLSPSDDDPNFPSFKKCHASELCRLGTKGKKGEREKEAQRAWEDLKEAFPDEVKFYDKIIEFLPLIHCNKHKGSGYLQKRFDDWKKSRIENSGYASSEASLPGTPTQNQVFESPTVEYDTPPSSPLVGDDTPRTAEKSPASSFGSFVPCTPSRINHHSPLPNIDDLSTSDGNSKDIPVLALGINSTPDKPADSGKPDGIAENVTEINVISPKEASHGLPILAKEDGVAEETGIVETIDDDAGADDNDSDTDEPRLAHPTLGQLGIRRNGTISNKSDIIKELGRSLTQNQMRKGKVYVLKHKEQDNLFKIGWTATTVSTSLSQPSNCYGGSCVLKPIHESDEAFRGSLKAQRLAHVYLRDINLRIDKCKTCGKGHREWFNGPLGAIMSTVRVMENFVRRPAYDLEGKLFDEAKDIVMKMTNVTLKGIEDLREKDEESERAPVKITGVKPLAVTQTAVSEDSAYLHGSPGKVDESSSQTEVLATSADASQEPTFPSEAKRGKFHILFKRHGGGTKNKIPKEEAEPYKNSANDEEFTVELLWTLDQYGGKTENKYDERPRAWSSYFQKLAEYIARFKATVKKAS</sequence>
<accession>A0A9P9HDR6</accession>
<dbReference type="Proteomes" id="UP000720189">
    <property type="component" value="Unassembled WGS sequence"/>
</dbReference>
<evidence type="ECO:0000256" key="1">
    <source>
        <dbReference type="SAM" id="MobiDB-lite"/>
    </source>
</evidence>
<feature type="domain" description="Bacteriophage T5 Orf172 DNA-binding" evidence="2">
    <location>
        <begin position="311"/>
        <end position="409"/>
    </location>
</feature>
<feature type="region of interest" description="Disordered" evidence="1">
    <location>
        <begin position="252"/>
        <end position="276"/>
    </location>
</feature>